<evidence type="ECO:0000313" key="9">
    <source>
        <dbReference type="Proteomes" id="UP000036045"/>
    </source>
</evidence>
<sequence>MKKIWTLSFILVFVLITAACEKTATTKTDNPENNTSEKPSSEELTIGILPAESAIPIILAKENGYFDKEGINVSIKSFSAPTDRNVAIQANEVDGTIADVMTAAAFMENGIKMKITSDISEDFKILSSPNSGVTEMKELDGKNVSLVPNFILEYIMDDFAAKEDFTYNIVEIPSFSGRAEALMADKVDGVVFTEPQASMLVSQGAHLLGSSTDAGIKGGSILFSDELISSKPADIKAFYKAYNEAIDYMNNTKAKEYADILTKYQFPEAMSNYLTTKESFPYASVVPKNSFDSIVQWTKEKGQIKESYSYEDLTDFTLLPN</sequence>
<accession>A0A0J1IEX5</accession>
<comment type="similarity">
    <text evidence="2">Belongs to the bacterial solute-binding protein SsuA/TauA family.</text>
</comment>
<dbReference type="Pfam" id="PF09084">
    <property type="entry name" value="NMT1"/>
    <property type="match status" value="1"/>
</dbReference>
<feature type="chain" id="PRO_5038835817" evidence="6">
    <location>
        <begin position="19"/>
        <end position="321"/>
    </location>
</feature>
<evidence type="ECO:0000259" key="7">
    <source>
        <dbReference type="SMART" id="SM00062"/>
    </source>
</evidence>
<dbReference type="AlphaFoldDB" id="A0A0J1IEX5"/>
<dbReference type="PATRIC" id="fig|1397.4.peg.2209"/>
<evidence type="ECO:0000256" key="2">
    <source>
        <dbReference type="ARBA" id="ARBA00010742"/>
    </source>
</evidence>
<evidence type="ECO:0000256" key="4">
    <source>
        <dbReference type="ARBA" id="ARBA00023139"/>
    </source>
</evidence>
<dbReference type="Proteomes" id="UP000036045">
    <property type="component" value="Unassembled WGS sequence"/>
</dbReference>
<keyword evidence="5" id="KW-0449">Lipoprotein</keyword>
<dbReference type="RefSeq" id="WP_047943575.1">
    <property type="nucleotide sequence ID" value="NZ_JBCLPU010000001.1"/>
</dbReference>
<evidence type="ECO:0000313" key="8">
    <source>
        <dbReference type="EMBL" id="KLV24493.1"/>
    </source>
</evidence>
<comment type="caution">
    <text evidence="8">The sequence shown here is derived from an EMBL/GenBank/DDBJ whole genome shotgun (WGS) entry which is preliminary data.</text>
</comment>
<evidence type="ECO:0000256" key="5">
    <source>
        <dbReference type="ARBA" id="ARBA00023288"/>
    </source>
</evidence>
<dbReference type="SMART" id="SM00062">
    <property type="entry name" value="PBPb"/>
    <property type="match status" value="1"/>
</dbReference>
<dbReference type="PANTHER" id="PTHR30024">
    <property type="entry name" value="ALIPHATIC SULFONATES-BINDING PROTEIN-RELATED"/>
    <property type="match status" value="1"/>
</dbReference>
<evidence type="ECO:0000256" key="3">
    <source>
        <dbReference type="ARBA" id="ARBA00022729"/>
    </source>
</evidence>
<organism evidence="8 9">
    <name type="scientific">Niallia circulans</name>
    <name type="common">Bacillus circulans</name>
    <dbReference type="NCBI Taxonomy" id="1397"/>
    <lineage>
        <taxon>Bacteria</taxon>
        <taxon>Bacillati</taxon>
        <taxon>Bacillota</taxon>
        <taxon>Bacilli</taxon>
        <taxon>Bacillales</taxon>
        <taxon>Bacillaceae</taxon>
        <taxon>Niallia</taxon>
    </lineage>
</organism>
<gene>
    <name evidence="8" type="ORF">ABW02_17550</name>
</gene>
<dbReference type="InterPro" id="IPR001638">
    <property type="entry name" value="Solute-binding_3/MltF_N"/>
</dbReference>
<dbReference type="PANTHER" id="PTHR30024:SF47">
    <property type="entry name" value="TAURINE-BINDING PERIPLASMIC PROTEIN"/>
    <property type="match status" value="1"/>
</dbReference>
<feature type="signal peptide" evidence="6">
    <location>
        <begin position="1"/>
        <end position="18"/>
    </location>
</feature>
<comment type="subcellular location">
    <subcellularLocation>
        <location evidence="1">Periplasm</location>
    </subcellularLocation>
</comment>
<evidence type="ECO:0000256" key="6">
    <source>
        <dbReference type="SAM" id="SignalP"/>
    </source>
</evidence>
<dbReference type="InterPro" id="IPR015168">
    <property type="entry name" value="SsuA/THI5"/>
</dbReference>
<dbReference type="PROSITE" id="PS51257">
    <property type="entry name" value="PROKAR_LIPOPROTEIN"/>
    <property type="match status" value="1"/>
</dbReference>
<reference evidence="8 9" key="1">
    <citation type="submission" date="2015-05" db="EMBL/GenBank/DDBJ databases">
        <title>Whole genome sequence and identification of bacterial endophytes from Costus igneus.</title>
        <authorList>
            <person name="Lee Y.P."/>
            <person name="Gan H.M."/>
            <person name="Eng W."/>
            <person name="Wheatley M.S."/>
            <person name="Caraballo A."/>
            <person name="Polter S."/>
            <person name="Savka M.A."/>
            <person name="Hudson A.O."/>
        </authorList>
    </citation>
    <scope>NUCLEOTIDE SEQUENCE [LARGE SCALE GENOMIC DNA]</scope>
    <source>
        <strain evidence="8 9">RIT379</strain>
    </source>
</reference>
<keyword evidence="3 6" id="KW-0732">Signal</keyword>
<keyword evidence="9" id="KW-1185">Reference proteome</keyword>
<feature type="domain" description="Solute-binding protein family 3/N-terminal" evidence="7">
    <location>
        <begin position="43"/>
        <end position="268"/>
    </location>
</feature>
<dbReference type="GO" id="GO:0042597">
    <property type="term" value="C:periplasmic space"/>
    <property type="evidence" value="ECO:0007669"/>
    <property type="project" value="UniProtKB-SubCell"/>
</dbReference>
<name>A0A0J1IEX5_NIACI</name>
<proteinExistence type="inferred from homology"/>
<dbReference type="EMBL" id="LDPH01000020">
    <property type="protein sequence ID" value="KLV24493.1"/>
    <property type="molecule type" value="Genomic_DNA"/>
</dbReference>
<dbReference type="Gene3D" id="3.40.190.10">
    <property type="entry name" value="Periplasmic binding protein-like II"/>
    <property type="match status" value="2"/>
</dbReference>
<protein>
    <submittedName>
        <fullName evidence="8">Metal ABC transporter substrate-binding protein</fullName>
    </submittedName>
</protein>
<dbReference type="SUPFAM" id="SSF53850">
    <property type="entry name" value="Periplasmic binding protein-like II"/>
    <property type="match status" value="1"/>
</dbReference>
<evidence type="ECO:0000256" key="1">
    <source>
        <dbReference type="ARBA" id="ARBA00004418"/>
    </source>
</evidence>
<keyword evidence="4" id="KW-0564">Palmitate</keyword>